<dbReference type="EMBL" id="CP099717">
    <property type="protein sequence ID" value="USV56221.1"/>
    <property type="molecule type" value="Genomic_DNA"/>
</dbReference>
<proteinExistence type="predicted"/>
<accession>A0AAE9MEE3</accession>
<dbReference type="AlphaFoldDB" id="A0AAE9MEE3"/>
<dbReference type="RefSeq" id="WP_218290255.1">
    <property type="nucleotide sequence ID" value="NZ_CP099717.1"/>
</dbReference>
<feature type="transmembrane region" description="Helical" evidence="2">
    <location>
        <begin position="47"/>
        <end position="69"/>
    </location>
</feature>
<evidence type="ECO:0000256" key="1">
    <source>
        <dbReference type="SAM" id="MobiDB-lite"/>
    </source>
</evidence>
<evidence type="ECO:0000313" key="4">
    <source>
        <dbReference type="Proteomes" id="UP001056890"/>
    </source>
</evidence>
<sequence>MSFEHRLYAAHQELASKGVKEINYNPPLCQLLRKFGWQLKPPHYERFMVNLIAMGLPVGIIWGLLMWFFGREYEVSLEYALRQASVFTLCFGLLMAILFWVRRRQLKLTPWEQLPGSTPRTQKRWQLRQPTTSHALPIDKPGSQP</sequence>
<dbReference type="Pfam" id="PF19942">
    <property type="entry name" value="DUF6404"/>
    <property type="match status" value="1"/>
</dbReference>
<protein>
    <submittedName>
        <fullName evidence="3">DUF6404 family protein</fullName>
    </submittedName>
</protein>
<evidence type="ECO:0000256" key="2">
    <source>
        <dbReference type="SAM" id="Phobius"/>
    </source>
</evidence>
<name>A0AAE9MEE3_9GAMM</name>
<keyword evidence="2" id="KW-0812">Transmembrane</keyword>
<dbReference type="InterPro" id="IPR045644">
    <property type="entry name" value="DUF6404"/>
</dbReference>
<organism evidence="3 4">
    <name type="scientific">Aeromonas encheleia</name>
    <dbReference type="NCBI Taxonomy" id="73010"/>
    <lineage>
        <taxon>Bacteria</taxon>
        <taxon>Pseudomonadati</taxon>
        <taxon>Pseudomonadota</taxon>
        <taxon>Gammaproteobacteria</taxon>
        <taxon>Aeromonadales</taxon>
        <taxon>Aeromonadaceae</taxon>
        <taxon>Aeromonas</taxon>
    </lineage>
</organism>
<feature type="region of interest" description="Disordered" evidence="1">
    <location>
        <begin position="116"/>
        <end position="145"/>
    </location>
</feature>
<keyword evidence="4" id="KW-1185">Reference proteome</keyword>
<evidence type="ECO:0000313" key="3">
    <source>
        <dbReference type="EMBL" id="USV56221.1"/>
    </source>
</evidence>
<keyword evidence="2" id="KW-0472">Membrane</keyword>
<keyword evidence="2" id="KW-1133">Transmembrane helix</keyword>
<reference evidence="3" key="1">
    <citation type="submission" date="2022-06" db="EMBL/GenBank/DDBJ databases">
        <title>Complete Genome of Aeromonas sp. Strain SOD01 Isolated from an Urban Freshwater Stream.</title>
        <authorList>
            <person name="Williams L.E."/>
            <person name="Brysgel T."/>
            <person name="Capestro E.M."/>
            <person name="Foltz G.V."/>
            <person name="Gardner A.E."/>
            <person name="Ingrassia J."/>
            <person name="Peterson E."/>
            <person name="Arruda J."/>
            <person name="Flaherty I."/>
            <person name="Hunt M."/>
            <person name="Pappas G."/>
            <person name="Ramsaran S."/>
            <person name="Rocha M."/>
        </authorList>
    </citation>
    <scope>NUCLEOTIDE SEQUENCE</scope>
    <source>
        <strain evidence="3">SOD01</strain>
    </source>
</reference>
<gene>
    <name evidence="3" type="ORF">NHF51_12735</name>
</gene>
<dbReference type="Proteomes" id="UP001056890">
    <property type="component" value="Chromosome"/>
</dbReference>
<feature type="transmembrane region" description="Helical" evidence="2">
    <location>
        <begin position="81"/>
        <end position="101"/>
    </location>
</feature>